<sequence length="113" mass="12829">MKVLRGKVVNSVSHSSKWMEKLENEYSKKTGINILPDTLNIQLEESLHIQSNILNNCQNMLCYLNGERVFIVKANHDSKHQPTMIEIATLANINDSFGLKDGDEVKVTIPEYV</sequence>
<proteinExistence type="predicted"/>
<keyword evidence="1" id="KW-0285">Flavoprotein</keyword>
<evidence type="ECO:0000256" key="2">
    <source>
        <dbReference type="ARBA" id="ARBA00022643"/>
    </source>
</evidence>
<keyword evidence="4" id="KW-0547">Nucleotide-binding</keyword>
<evidence type="ECO:0000256" key="4">
    <source>
        <dbReference type="ARBA" id="ARBA00022741"/>
    </source>
</evidence>
<gene>
    <name evidence="5" type="ORF">ACFSCX_10920</name>
</gene>
<dbReference type="RefSeq" id="WP_377928259.1">
    <property type="nucleotide sequence ID" value="NZ_JBHUEM010000015.1"/>
</dbReference>
<organism evidence="5 6">
    <name type="scientific">Bacillus salitolerans</name>
    <dbReference type="NCBI Taxonomy" id="1437434"/>
    <lineage>
        <taxon>Bacteria</taxon>
        <taxon>Bacillati</taxon>
        <taxon>Bacillota</taxon>
        <taxon>Bacilli</taxon>
        <taxon>Bacillales</taxon>
        <taxon>Bacillaceae</taxon>
        <taxon>Bacillus</taxon>
    </lineage>
</organism>
<accession>A0ABW4LQU7</accession>
<dbReference type="SUPFAM" id="SSF82114">
    <property type="entry name" value="Riboflavin kinase-like"/>
    <property type="match status" value="1"/>
</dbReference>
<evidence type="ECO:0000256" key="1">
    <source>
        <dbReference type="ARBA" id="ARBA00022630"/>
    </source>
</evidence>
<name>A0ABW4LQU7_9BACI</name>
<keyword evidence="3" id="KW-0808">Transferase</keyword>
<comment type="caution">
    <text evidence="5">The sequence shown here is derived from an EMBL/GenBank/DDBJ whole genome shotgun (WGS) entry which is preliminary data.</text>
</comment>
<protein>
    <submittedName>
        <fullName evidence="5">DUF120 domain-containing protein</fullName>
    </submittedName>
</protein>
<reference evidence="6" key="1">
    <citation type="journal article" date="2019" name="Int. J. Syst. Evol. Microbiol.">
        <title>The Global Catalogue of Microorganisms (GCM) 10K type strain sequencing project: providing services to taxonomists for standard genome sequencing and annotation.</title>
        <authorList>
            <consortium name="The Broad Institute Genomics Platform"/>
            <consortium name="The Broad Institute Genome Sequencing Center for Infectious Disease"/>
            <person name="Wu L."/>
            <person name="Ma J."/>
        </authorList>
    </citation>
    <scope>NUCLEOTIDE SEQUENCE [LARGE SCALE GENOMIC DNA]</scope>
    <source>
        <strain evidence="6">CCUG 49339</strain>
    </source>
</reference>
<evidence type="ECO:0000313" key="6">
    <source>
        <dbReference type="Proteomes" id="UP001597214"/>
    </source>
</evidence>
<dbReference type="EMBL" id="JBHUEM010000015">
    <property type="protein sequence ID" value="MFD1737063.1"/>
    <property type="molecule type" value="Genomic_DNA"/>
</dbReference>
<dbReference type="InterPro" id="IPR023465">
    <property type="entry name" value="Riboflavin_kinase_dom_sf"/>
</dbReference>
<evidence type="ECO:0000313" key="5">
    <source>
        <dbReference type="EMBL" id="MFD1737063.1"/>
    </source>
</evidence>
<dbReference type="Gene3D" id="2.40.30.30">
    <property type="entry name" value="Riboflavin kinase-like"/>
    <property type="match status" value="1"/>
</dbReference>
<keyword evidence="2" id="KW-0288">FMN</keyword>
<dbReference type="Proteomes" id="UP001597214">
    <property type="component" value="Unassembled WGS sequence"/>
</dbReference>
<evidence type="ECO:0000256" key="3">
    <source>
        <dbReference type="ARBA" id="ARBA00022679"/>
    </source>
</evidence>
<keyword evidence="6" id="KW-1185">Reference proteome</keyword>